<reference evidence="5 6" key="1">
    <citation type="submission" date="2018-10" db="EMBL/GenBank/DDBJ databases">
        <title>Bacillus Keqinensis sp. nov., a moderately halophilic bacterium isolated from a saline-alkaline lake.</title>
        <authorList>
            <person name="Wang H."/>
        </authorList>
    </citation>
    <scope>NUCLEOTIDE SEQUENCE [LARGE SCALE GENOMIC DNA]</scope>
    <source>
        <strain evidence="5 6">KQ-3</strain>
    </source>
</reference>
<dbReference type="PANTHER" id="PTHR32494:SF5">
    <property type="entry name" value="ALLANTOATE AMIDOHYDROLASE"/>
    <property type="match status" value="1"/>
</dbReference>
<gene>
    <name evidence="5" type="ORF">EBO34_05080</name>
</gene>
<dbReference type="EMBL" id="RHIB01000001">
    <property type="protein sequence ID" value="RNA69320.1"/>
    <property type="molecule type" value="Genomic_DNA"/>
</dbReference>
<dbReference type="GO" id="GO:0046872">
    <property type="term" value="F:metal ion binding"/>
    <property type="evidence" value="ECO:0007669"/>
    <property type="project" value="UniProtKB-KW"/>
</dbReference>
<keyword evidence="3" id="KW-0862">Zinc</keyword>
<proteinExistence type="inferred from homology"/>
<feature type="binding site" evidence="3">
    <location>
        <position position="102"/>
    </location>
    <ligand>
        <name>Zn(2+)</name>
        <dbReference type="ChEBI" id="CHEBI:29105"/>
        <label>1</label>
    </ligand>
</feature>
<dbReference type="InterPro" id="IPR010158">
    <property type="entry name" value="Amidase_Cbmase"/>
</dbReference>
<dbReference type="InterPro" id="IPR002933">
    <property type="entry name" value="Peptidase_M20"/>
</dbReference>
<sequence>MNSFSETLIHSLLSEYDRNLTIEGVNGVRIAKRLGALSEIGLTPDSGSGRMGFSNEETAAKNVLTGWMKAAGLDVREDGAGNVIGKLEGSDMKDRVVMAGSHLDSVPNGGHFDGPLGVLAALEVVDAWKESGYKPRKTYEVIIFSDEEGSRFKSGLTGSTAMTGHTNQEKMRAVNDVFGTPFKEVLEQAGLNEEGLFDSSRDFSNVEAFFEVHIEQGKRLEREGLPVGIVSGIAGPCWLQVGFKGKAGHAGNTPMDDRQDALAAAGDFVRQVYRTPAEVSASAVATVGQLQVYPNGINVIPGEVVMTVDIRDIHKETRDELADRVKELALQTGEQYNTEVSFDEKVRIPPVPVQESVLKIIEEAVESLDIRPVLLPSGAGHDAMMVGRCVPVGMIFVRSLDGVSHHPAEWSSLNDCVLSIHALKRTIELTMERGI</sequence>
<evidence type="ECO:0000256" key="3">
    <source>
        <dbReference type="PIRSR" id="PIRSR001235-1"/>
    </source>
</evidence>
<dbReference type="GO" id="GO:0016813">
    <property type="term" value="F:hydrolase activity, acting on carbon-nitrogen (but not peptide) bonds, in linear amidines"/>
    <property type="evidence" value="ECO:0007669"/>
    <property type="project" value="InterPro"/>
</dbReference>
<dbReference type="Pfam" id="PF07687">
    <property type="entry name" value="M20_dimer"/>
    <property type="match status" value="1"/>
</dbReference>
<dbReference type="Gene3D" id="3.40.630.10">
    <property type="entry name" value="Zn peptidases"/>
    <property type="match status" value="1"/>
</dbReference>
<feature type="domain" description="Peptidase M20 dimerisation" evidence="4">
    <location>
        <begin position="235"/>
        <end position="336"/>
    </location>
</feature>
<name>A0A3M7TUJ9_9BACI</name>
<dbReference type="AlphaFoldDB" id="A0A3M7TUJ9"/>
<evidence type="ECO:0000256" key="2">
    <source>
        <dbReference type="ARBA" id="ARBA00022801"/>
    </source>
</evidence>
<keyword evidence="3" id="KW-0479">Metal-binding</keyword>
<evidence type="ECO:0000313" key="5">
    <source>
        <dbReference type="EMBL" id="RNA69320.1"/>
    </source>
</evidence>
<dbReference type="PIRSF" id="PIRSF001235">
    <property type="entry name" value="Amidase_carbamoylase"/>
    <property type="match status" value="1"/>
</dbReference>
<feature type="binding site" evidence="3">
    <location>
        <position position="213"/>
    </location>
    <ligand>
        <name>Zn(2+)</name>
        <dbReference type="ChEBI" id="CHEBI:29105"/>
        <label>1</label>
    </ligand>
</feature>
<dbReference type="NCBIfam" id="TIGR01879">
    <property type="entry name" value="hydantase"/>
    <property type="match status" value="1"/>
</dbReference>
<protein>
    <submittedName>
        <fullName evidence="5">Zn-dependent hydrolase</fullName>
    </submittedName>
</protein>
<dbReference type="SUPFAM" id="SSF55031">
    <property type="entry name" value="Bacterial exopeptidase dimerisation domain"/>
    <property type="match status" value="1"/>
</dbReference>
<accession>A0A3M7TUJ9</accession>
<dbReference type="RefSeq" id="WP_122896841.1">
    <property type="nucleotide sequence ID" value="NZ_RHIB01000001.1"/>
</dbReference>
<evidence type="ECO:0000313" key="6">
    <source>
        <dbReference type="Proteomes" id="UP000278746"/>
    </source>
</evidence>
<feature type="binding site" evidence="3">
    <location>
        <position position="113"/>
    </location>
    <ligand>
        <name>Zn(2+)</name>
        <dbReference type="ChEBI" id="CHEBI:29105"/>
        <label>2</label>
    </ligand>
</feature>
<dbReference type="OrthoDB" id="9808195at2"/>
<dbReference type="Pfam" id="PF01546">
    <property type="entry name" value="Peptidase_M20"/>
    <property type="match status" value="1"/>
</dbReference>
<dbReference type="InterPro" id="IPR036264">
    <property type="entry name" value="Bact_exopeptidase_dim_dom"/>
</dbReference>
<dbReference type="CDD" id="cd03884">
    <property type="entry name" value="M20_bAS"/>
    <property type="match status" value="1"/>
</dbReference>
<evidence type="ECO:0000259" key="4">
    <source>
        <dbReference type="Pfam" id="PF07687"/>
    </source>
</evidence>
<keyword evidence="6" id="KW-1185">Reference proteome</keyword>
<dbReference type="InterPro" id="IPR011650">
    <property type="entry name" value="Peptidase_M20_dimer"/>
</dbReference>
<comment type="caution">
    <text evidence="5">The sequence shown here is derived from an EMBL/GenBank/DDBJ whole genome shotgun (WGS) entry which is preliminary data.</text>
</comment>
<dbReference type="Proteomes" id="UP000278746">
    <property type="component" value="Unassembled WGS sequence"/>
</dbReference>
<organism evidence="5 6">
    <name type="scientific">Alteribacter keqinensis</name>
    <dbReference type="NCBI Taxonomy" id="2483800"/>
    <lineage>
        <taxon>Bacteria</taxon>
        <taxon>Bacillati</taxon>
        <taxon>Bacillota</taxon>
        <taxon>Bacilli</taxon>
        <taxon>Bacillales</taxon>
        <taxon>Bacillaceae</taxon>
        <taxon>Alteribacter</taxon>
    </lineage>
</organism>
<dbReference type="NCBIfam" id="NF006771">
    <property type="entry name" value="PRK09290.1-5"/>
    <property type="match status" value="1"/>
</dbReference>
<feature type="binding site" evidence="3">
    <location>
        <position position="148"/>
    </location>
    <ligand>
        <name>Zn(2+)</name>
        <dbReference type="ChEBI" id="CHEBI:29105"/>
        <label>2</label>
    </ligand>
</feature>
<dbReference type="SUPFAM" id="SSF53187">
    <property type="entry name" value="Zn-dependent exopeptidases"/>
    <property type="match status" value="1"/>
</dbReference>
<dbReference type="Gene3D" id="3.30.70.360">
    <property type="match status" value="1"/>
</dbReference>
<comment type="similarity">
    <text evidence="1">Belongs to the peptidase M20 family.</text>
</comment>
<feature type="binding site" evidence="3">
    <location>
        <position position="405"/>
    </location>
    <ligand>
        <name>Zn(2+)</name>
        <dbReference type="ChEBI" id="CHEBI:29105"/>
        <label>2</label>
    </ligand>
</feature>
<evidence type="ECO:0000256" key="1">
    <source>
        <dbReference type="ARBA" id="ARBA00006153"/>
    </source>
</evidence>
<dbReference type="PANTHER" id="PTHR32494">
    <property type="entry name" value="ALLANTOATE DEIMINASE-RELATED"/>
    <property type="match status" value="1"/>
</dbReference>
<feature type="binding site" evidence="3">
    <location>
        <position position="113"/>
    </location>
    <ligand>
        <name>Zn(2+)</name>
        <dbReference type="ChEBI" id="CHEBI:29105"/>
        <label>1</label>
    </ligand>
</feature>
<keyword evidence="2 5" id="KW-0378">Hydrolase</keyword>
<comment type="cofactor">
    <cofactor evidence="3">
        <name>Zn(2+)</name>
        <dbReference type="ChEBI" id="CHEBI:29105"/>
    </cofactor>
    <text evidence="3">Binds 2 Zn(2+) ions per subunit.</text>
</comment>